<protein>
    <submittedName>
        <fullName evidence="2">Permease</fullName>
    </submittedName>
</protein>
<dbReference type="InterPro" id="IPR011733">
    <property type="entry name" value="CHP02185_IM"/>
</dbReference>
<feature type="transmembrane region" description="Helical" evidence="1">
    <location>
        <begin position="75"/>
        <end position="93"/>
    </location>
</feature>
<dbReference type="AlphaFoldDB" id="A0A1L7CZD3"/>
<dbReference type="KEGG" id="csph:CSPHI_09365"/>
<dbReference type="STRING" id="1437874.CSPHI_09365"/>
<feature type="transmembrane region" description="Helical" evidence="1">
    <location>
        <begin position="5"/>
        <end position="23"/>
    </location>
</feature>
<feature type="transmembrane region" description="Helical" evidence="1">
    <location>
        <begin position="29"/>
        <end position="46"/>
    </location>
</feature>
<evidence type="ECO:0000256" key="1">
    <source>
        <dbReference type="SAM" id="Phobius"/>
    </source>
</evidence>
<evidence type="ECO:0000313" key="3">
    <source>
        <dbReference type="Proteomes" id="UP000185469"/>
    </source>
</evidence>
<feature type="transmembrane region" description="Helical" evidence="1">
    <location>
        <begin position="152"/>
        <end position="173"/>
    </location>
</feature>
<organism evidence="2 3">
    <name type="scientific">Corynebacterium sphenisci DSM 44792</name>
    <dbReference type="NCBI Taxonomy" id="1437874"/>
    <lineage>
        <taxon>Bacteria</taxon>
        <taxon>Bacillati</taxon>
        <taxon>Actinomycetota</taxon>
        <taxon>Actinomycetes</taxon>
        <taxon>Mycobacteriales</taxon>
        <taxon>Corynebacteriaceae</taxon>
        <taxon>Corynebacterium</taxon>
    </lineage>
</organism>
<sequence>MNVGVFAALYFVVVFGTGMLGIIAPWVMFLGYGLGILLNGIVIALYVSRTPKFGALALIGLVNGLLFWATGHPWFTPILAPLLGLAGDAILAARRRDGLSAKRFPLAYAVMSLWYMVPLLPIVLDPAGYWTYVDETMGADYSRRMQELFQGWVLPAWAVAVFILGLLGGLLGVRATRRHFERSGLA</sequence>
<gene>
    <name evidence="2" type="ORF">CSPHI_09365</name>
</gene>
<accession>A0A1L7CZD3</accession>
<reference evidence="2 3" key="1">
    <citation type="submission" date="2014-08" db="EMBL/GenBank/DDBJ databases">
        <title>Complete genome sequence of Corynebacterium sphenisci CECT 5990(T) (=DSM 44792(T)), isolated from healthy wild penguins.</title>
        <authorList>
            <person name="Ruckert C."/>
            <person name="Albersmeier A."/>
            <person name="Winkler A."/>
            <person name="Kalinowski J."/>
        </authorList>
    </citation>
    <scope>NUCLEOTIDE SEQUENCE [LARGE SCALE GENOMIC DNA]</scope>
    <source>
        <strain evidence="2 3">DSM 44792</strain>
    </source>
</reference>
<evidence type="ECO:0000313" key="2">
    <source>
        <dbReference type="EMBL" id="APT91187.1"/>
    </source>
</evidence>
<keyword evidence="3" id="KW-1185">Reference proteome</keyword>
<dbReference type="Proteomes" id="UP000185469">
    <property type="component" value="Chromosome"/>
</dbReference>
<keyword evidence="1" id="KW-0472">Membrane</keyword>
<feature type="transmembrane region" description="Helical" evidence="1">
    <location>
        <begin position="53"/>
        <end position="69"/>
    </location>
</feature>
<dbReference type="Pfam" id="PF09605">
    <property type="entry name" value="Trep_Strep"/>
    <property type="match status" value="1"/>
</dbReference>
<keyword evidence="1" id="KW-0812">Transmembrane</keyword>
<proteinExistence type="predicted"/>
<dbReference type="EMBL" id="CP009248">
    <property type="protein sequence ID" value="APT91187.1"/>
    <property type="molecule type" value="Genomic_DNA"/>
</dbReference>
<name>A0A1L7CZD3_9CORY</name>
<feature type="transmembrane region" description="Helical" evidence="1">
    <location>
        <begin position="105"/>
        <end position="124"/>
    </location>
</feature>
<dbReference type="NCBIfam" id="TIGR02185">
    <property type="entry name" value="Trep_Strep"/>
    <property type="match status" value="1"/>
</dbReference>
<keyword evidence="1" id="KW-1133">Transmembrane helix</keyword>